<organism evidence="1 2">
    <name type="scientific">Agromyces soli</name>
    <dbReference type="NCBI Taxonomy" id="659012"/>
    <lineage>
        <taxon>Bacteria</taxon>
        <taxon>Bacillati</taxon>
        <taxon>Actinomycetota</taxon>
        <taxon>Actinomycetes</taxon>
        <taxon>Micrococcales</taxon>
        <taxon>Microbacteriaceae</taxon>
        <taxon>Agromyces</taxon>
    </lineage>
</organism>
<gene>
    <name evidence="1" type="ORF">MTP13_08680</name>
</gene>
<keyword evidence="2" id="KW-1185">Reference proteome</keyword>
<evidence type="ECO:0000313" key="1">
    <source>
        <dbReference type="EMBL" id="UOE27834.1"/>
    </source>
</evidence>
<dbReference type="RefSeq" id="WP_243570676.1">
    <property type="nucleotide sequence ID" value="NZ_BAAARD010000001.1"/>
</dbReference>
<proteinExistence type="predicted"/>
<dbReference type="EMBL" id="CP094533">
    <property type="protein sequence ID" value="UOE27834.1"/>
    <property type="molecule type" value="Genomic_DNA"/>
</dbReference>
<reference evidence="1 2" key="1">
    <citation type="submission" date="2022-03" db="EMBL/GenBank/DDBJ databases">
        <title>Agromyces sp. isolated from the gut of P. brevitarsis seulensis larvae.</title>
        <authorList>
            <person name="Won M."/>
            <person name="Kwon S.-W."/>
        </authorList>
    </citation>
    <scope>NUCLEOTIDE SEQUENCE [LARGE SCALE GENOMIC DNA]</scope>
    <source>
        <strain evidence="1 2">KACC 16215</strain>
    </source>
</reference>
<evidence type="ECO:0000313" key="2">
    <source>
        <dbReference type="Proteomes" id="UP000831304"/>
    </source>
</evidence>
<dbReference type="Proteomes" id="UP000831304">
    <property type="component" value="Chromosome"/>
</dbReference>
<name>A0ABY4AXF9_9MICO</name>
<accession>A0ABY4AXF9</accession>
<protein>
    <submittedName>
        <fullName evidence="1">Uncharacterized protein</fullName>
    </submittedName>
</protein>
<sequence length="220" mass="23227">MTDLSAPDASAAELVAADAFGKAMQRYWRDFPWEAGAAQWGCEIFDLILEYNEATPEWKVGFPSVQFGASCDDPSFMLTVHQITSLNTAALERFPAEGPESEAAEPSAAGEIGPLAERCGVVIGGGSHCLNVAAGVQSGSYKWLGTTMHGRLRLGTASVVYPSCNAASTLKTGPVYTYSTNTLRSIGSTYAMSANWFLAFDQATSSGSVTGERSRICVAG</sequence>